<evidence type="ECO:0000259" key="4">
    <source>
        <dbReference type="SMART" id="SM00382"/>
    </source>
</evidence>
<feature type="domain" description="AAA+ ATPase" evidence="4">
    <location>
        <begin position="227"/>
        <end position="394"/>
    </location>
</feature>
<dbReference type="InterPro" id="IPR003960">
    <property type="entry name" value="ATPase_AAA_CS"/>
</dbReference>
<evidence type="ECO:0000256" key="2">
    <source>
        <dbReference type="ARBA" id="ARBA00022840"/>
    </source>
</evidence>
<dbReference type="InterPro" id="IPR050168">
    <property type="entry name" value="AAA_ATPase_domain"/>
</dbReference>
<dbReference type="GO" id="GO:0034098">
    <property type="term" value="C:VCP-NPL4-UFD1 AAA ATPase complex"/>
    <property type="evidence" value="ECO:0007669"/>
    <property type="project" value="TreeGrafter"/>
</dbReference>
<dbReference type="Pfam" id="PF17862">
    <property type="entry name" value="AAA_lid_3"/>
    <property type="match status" value="1"/>
</dbReference>
<dbReference type="Gene3D" id="1.10.8.60">
    <property type="match status" value="2"/>
</dbReference>
<dbReference type="InterPro" id="IPR041569">
    <property type="entry name" value="AAA_lid_3"/>
</dbReference>
<reference evidence="5" key="1">
    <citation type="submission" date="2013-04" db="EMBL/GenBank/DDBJ databases">
        <authorList>
            <person name="Qu J."/>
            <person name="Murali S.C."/>
            <person name="Bandaranaike D."/>
            <person name="Bellair M."/>
            <person name="Blankenburg K."/>
            <person name="Chao H."/>
            <person name="Dinh H."/>
            <person name="Doddapaneni H."/>
            <person name="Downs B."/>
            <person name="Dugan-Rocha S."/>
            <person name="Elkadiri S."/>
            <person name="Gnanaolivu R.D."/>
            <person name="Hernandez B."/>
            <person name="Javaid M."/>
            <person name="Jayaseelan J.C."/>
            <person name="Lee S."/>
            <person name="Li M."/>
            <person name="Ming W."/>
            <person name="Munidasa M."/>
            <person name="Muniz J."/>
            <person name="Nguyen L."/>
            <person name="Ongeri F."/>
            <person name="Osuji N."/>
            <person name="Pu L.-L."/>
            <person name="Puazo M."/>
            <person name="Qu C."/>
            <person name="Quiroz J."/>
            <person name="Raj R."/>
            <person name="Weissenberger G."/>
            <person name="Xin Y."/>
            <person name="Zou X."/>
            <person name="Han Y."/>
            <person name="Richards S."/>
            <person name="Worley K."/>
            <person name="Muzny D."/>
            <person name="Gibbs R."/>
        </authorList>
    </citation>
    <scope>NUCLEOTIDE SEQUENCE</scope>
    <source>
        <strain evidence="5">Sampled in the wild</strain>
    </source>
</reference>
<dbReference type="Pfam" id="PF00004">
    <property type="entry name" value="AAA"/>
    <property type="match status" value="2"/>
</dbReference>
<dbReference type="PROSITE" id="PS00674">
    <property type="entry name" value="AAA"/>
    <property type="match status" value="1"/>
</dbReference>
<feature type="domain" description="AAA+ ATPase" evidence="4">
    <location>
        <begin position="556"/>
        <end position="748"/>
    </location>
</feature>
<dbReference type="Gene3D" id="3.40.50.300">
    <property type="entry name" value="P-loop containing nucleotide triphosphate hydrolases"/>
    <property type="match status" value="2"/>
</dbReference>
<reference evidence="5" key="2">
    <citation type="submission" date="2017-10" db="EMBL/GenBank/DDBJ databases">
        <title>Ladona fulva Genome sequencing and assembly.</title>
        <authorList>
            <person name="Murali S."/>
            <person name="Richards S."/>
            <person name="Bandaranaike D."/>
            <person name="Bellair M."/>
            <person name="Blankenburg K."/>
            <person name="Chao H."/>
            <person name="Dinh H."/>
            <person name="Doddapaneni H."/>
            <person name="Dugan-Rocha S."/>
            <person name="Elkadiri S."/>
            <person name="Gnanaolivu R."/>
            <person name="Hernandez B."/>
            <person name="Skinner E."/>
            <person name="Javaid M."/>
            <person name="Lee S."/>
            <person name="Li M."/>
            <person name="Ming W."/>
            <person name="Munidasa M."/>
            <person name="Muniz J."/>
            <person name="Nguyen L."/>
            <person name="Hughes D."/>
            <person name="Osuji N."/>
            <person name="Pu L.-L."/>
            <person name="Puazo M."/>
            <person name="Qu C."/>
            <person name="Quiroz J."/>
            <person name="Raj R."/>
            <person name="Weissenberger G."/>
            <person name="Xin Y."/>
            <person name="Zou X."/>
            <person name="Han Y."/>
            <person name="Worley K."/>
            <person name="Muzny D."/>
            <person name="Gibbs R."/>
        </authorList>
    </citation>
    <scope>NUCLEOTIDE SEQUENCE</scope>
    <source>
        <strain evidence="5">Sampled in the wild</strain>
    </source>
</reference>
<dbReference type="GO" id="GO:0005634">
    <property type="term" value="C:nucleus"/>
    <property type="evidence" value="ECO:0007669"/>
    <property type="project" value="TreeGrafter"/>
</dbReference>
<keyword evidence="1" id="KW-0547">Nucleotide-binding</keyword>
<dbReference type="InterPro" id="IPR027417">
    <property type="entry name" value="P-loop_NTPase"/>
</dbReference>
<keyword evidence="3" id="KW-0472">Membrane</keyword>
<dbReference type="AlphaFoldDB" id="A0A8K0K366"/>
<dbReference type="OrthoDB" id="27435at2759"/>
<dbReference type="GO" id="GO:0031593">
    <property type="term" value="F:polyubiquitin modification-dependent protein binding"/>
    <property type="evidence" value="ECO:0007669"/>
    <property type="project" value="TreeGrafter"/>
</dbReference>
<comment type="caution">
    <text evidence="5">The sequence shown here is derived from an EMBL/GenBank/DDBJ whole genome shotgun (WGS) entry which is preliminary data.</text>
</comment>
<evidence type="ECO:0000313" key="6">
    <source>
        <dbReference type="Proteomes" id="UP000792457"/>
    </source>
</evidence>
<proteinExistence type="predicted"/>
<keyword evidence="3" id="KW-1133">Transmembrane helix</keyword>
<evidence type="ECO:0000313" key="5">
    <source>
        <dbReference type="EMBL" id="KAG8227138.1"/>
    </source>
</evidence>
<organism evidence="5 6">
    <name type="scientific">Ladona fulva</name>
    <name type="common">Scarce chaser dragonfly</name>
    <name type="synonym">Libellula fulva</name>
    <dbReference type="NCBI Taxonomy" id="123851"/>
    <lineage>
        <taxon>Eukaryota</taxon>
        <taxon>Metazoa</taxon>
        <taxon>Ecdysozoa</taxon>
        <taxon>Arthropoda</taxon>
        <taxon>Hexapoda</taxon>
        <taxon>Insecta</taxon>
        <taxon>Pterygota</taxon>
        <taxon>Palaeoptera</taxon>
        <taxon>Odonata</taxon>
        <taxon>Epiprocta</taxon>
        <taxon>Anisoptera</taxon>
        <taxon>Libelluloidea</taxon>
        <taxon>Libellulidae</taxon>
        <taxon>Ladona</taxon>
    </lineage>
</organism>
<evidence type="ECO:0000256" key="3">
    <source>
        <dbReference type="SAM" id="Phobius"/>
    </source>
</evidence>
<dbReference type="PANTHER" id="PTHR23077">
    <property type="entry name" value="AAA-FAMILY ATPASE"/>
    <property type="match status" value="1"/>
</dbReference>
<dbReference type="Proteomes" id="UP000792457">
    <property type="component" value="Unassembled WGS sequence"/>
</dbReference>
<dbReference type="GO" id="GO:0005524">
    <property type="term" value="F:ATP binding"/>
    <property type="evidence" value="ECO:0007669"/>
    <property type="project" value="UniProtKB-KW"/>
</dbReference>
<dbReference type="GO" id="GO:0005829">
    <property type="term" value="C:cytosol"/>
    <property type="evidence" value="ECO:0007669"/>
    <property type="project" value="TreeGrafter"/>
</dbReference>
<protein>
    <recommendedName>
        <fullName evidence="4">AAA+ ATPase domain-containing protein</fullName>
    </recommendedName>
</protein>
<accession>A0A8K0K366</accession>
<keyword evidence="6" id="KW-1185">Reference proteome</keyword>
<name>A0A8K0K366_LADFU</name>
<evidence type="ECO:0000256" key="1">
    <source>
        <dbReference type="ARBA" id="ARBA00022741"/>
    </source>
</evidence>
<dbReference type="GO" id="GO:0051228">
    <property type="term" value="P:mitotic spindle disassembly"/>
    <property type="evidence" value="ECO:0007669"/>
    <property type="project" value="TreeGrafter"/>
</dbReference>
<keyword evidence="2" id="KW-0067">ATP-binding</keyword>
<gene>
    <name evidence="5" type="ORF">J437_LFUL001682</name>
</gene>
<feature type="transmembrane region" description="Helical" evidence="3">
    <location>
        <begin position="545"/>
        <end position="564"/>
    </location>
</feature>
<dbReference type="InterPro" id="IPR003593">
    <property type="entry name" value="AAA+_ATPase"/>
</dbReference>
<dbReference type="PANTHER" id="PTHR23077:SF194">
    <property type="entry name" value="ATPASE FAMILY GENE 2 PROTEIN HOMOLOG B"/>
    <property type="match status" value="1"/>
</dbReference>
<dbReference type="FunFam" id="1.10.8.60:FF:000038">
    <property type="entry name" value="spermatogenesis-associated protein 5-like protein 1"/>
    <property type="match status" value="1"/>
</dbReference>
<dbReference type="GO" id="GO:0030970">
    <property type="term" value="P:retrograde protein transport, ER to cytosol"/>
    <property type="evidence" value="ECO:0007669"/>
    <property type="project" value="TreeGrafter"/>
</dbReference>
<dbReference type="EMBL" id="KZ308312">
    <property type="protein sequence ID" value="KAG8227138.1"/>
    <property type="molecule type" value="Genomic_DNA"/>
</dbReference>
<dbReference type="InterPro" id="IPR003959">
    <property type="entry name" value="ATPase_AAA_core"/>
</dbReference>
<keyword evidence="3" id="KW-0812">Transmembrane</keyword>
<dbReference type="GO" id="GO:0016887">
    <property type="term" value="F:ATP hydrolysis activity"/>
    <property type="evidence" value="ECO:0007669"/>
    <property type="project" value="InterPro"/>
</dbReference>
<sequence length="844" mass="94467">MEILPLPDSITHLQKCYLSMKYFKALGKSFNKYVLLCLENTGCVVKLYFDNSVHDLFCFSNAAVAFNREARSDLFYKTLELSKITPLKGPLEAKAVHLSLNFEDFEDLIKWKKRTDSNCILGDLLKLFVIYYNCHISLKEIDEYLNVGMNSITINSIELSRKHHSEDLVKVAVNVVPSTKIIIDSELTKTMLRLSSMKCLGGFEKPYNLLMETTSQNMILRGTGMVVNKNVLLIGPSGCGKKTLVRRVAKDCGAFLIEIDGTEIMCPKNSRGRPGEVEEYIQKFFGSVRTLCEQLEVEDDARKGRNRSGKGSQGSRSSLVILLLMNLDLMCPNRQRSSGKRTVSQTTQLLTAIEKSQELENLLIFATTSKVDDLDSSCRRPGRLDKEVYIGIPNEEERCSILEKLIPEYADEETFSTFDLETIAKKAATFTPGRVVADLCLLCQEVVRIRLVRKFNKNLKPENVSKTWLEDFAEAAAKLPVSTLLSGPGTVINYRNLEDSQDLRPSLSSIGGLSSIKRRLRLSVKEPLIHPEGFKRLGIRPPKGFVMNYVFFSFILYTGVLLYGPPGCAKTTMARALAMSDRSGDKVEPSINFISCSAAELYSPFVGDSEKMVVELFQRARSGAPSIVFVDELGKWSLKCTNALFGSREGIQKGGVQERVLAALLTEMDGVGHKMIAPKASCFEGDQAFVQMERGASSQDVRKIEMKSSLDFSSLVMVIGATNRPDLIDEALLRPGRLDQLIFVPPPDLNGRYEILSFYTSKMPIQGNKKSILEKLASETELFSGADLKNLCKEAALHAITMEGFDVQEIREEHFLKVLKSMRPSLTTEQILFYQKFCENKALN</sequence>
<dbReference type="SUPFAM" id="SSF52540">
    <property type="entry name" value="P-loop containing nucleoside triphosphate hydrolases"/>
    <property type="match status" value="2"/>
</dbReference>
<dbReference type="SMART" id="SM00382">
    <property type="entry name" value="AAA"/>
    <property type="match status" value="2"/>
</dbReference>
<dbReference type="GO" id="GO:0097352">
    <property type="term" value="P:autophagosome maturation"/>
    <property type="evidence" value="ECO:0007669"/>
    <property type="project" value="TreeGrafter"/>
</dbReference>